<dbReference type="AlphaFoldDB" id="A0A4Y9ZEI6"/>
<organism evidence="3 4">
    <name type="scientific">Hericium alpestre</name>
    <dbReference type="NCBI Taxonomy" id="135208"/>
    <lineage>
        <taxon>Eukaryota</taxon>
        <taxon>Fungi</taxon>
        <taxon>Dikarya</taxon>
        <taxon>Basidiomycota</taxon>
        <taxon>Agaricomycotina</taxon>
        <taxon>Agaricomycetes</taxon>
        <taxon>Russulales</taxon>
        <taxon>Hericiaceae</taxon>
        <taxon>Hericium</taxon>
    </lineage>
</organism>
<dbReference type="STRING" id="135208.A0A4Y9ZEI6"/>
<protein>
    <recommendedName>
        <fullName evidence="2">F-box domain-containing protein</fullName>
    </recommendedName>
</protein>
<evidence type="ECO:0000256" key="1">
    <source>
        <dbReference type="SAM" id="MobiDB-lite"/>
    </source>
</evidence>
<comment type="caution">
    <text evidence="3">The sequence shown here is derived from an EMBL/GenBank/DDBJ whole genome shotgun (WGS) entry which is preliminary data.</text>
</comment>
<keyword evidence="4" id="KW-1185">Reference proteome</keyword>
<evidence type="ECO:0000313" key="4">
    <source>
        <dbReference type="Proteomes" id="UP000298061"/>
    </source>
</evidence>
<proteinExistence type="predicted"/>
<dbReference type="OrthoDB" id="3359674at2759"/>
<dbReference type="PROSITE" id="PS50181">
    <property type="entry name" value="FBOX"/>
    <property type="match status" value="1"/>
</dbReference>
<evidence type="ECO:0000313" key="3">
    <source>
        <dbReference type="EMBL" id="TFY73216.1"/>
    </source>
</evidence>
<accession>A0A4Y9ZEI6</accession>
<dbReference type="SUPFAM" id="SSF81383">
    <property type="entry name" value="F-box domain"/>
    <property type="match status" value="1"/>
</dbReference>
<dbReference type="Proteomes" id="UP000298061">
    <property type="component" value="Unassembled WGS sequence"/>
</dbReference>
<gene>
    <name evidence="3" type="ORF">EWM64_g10796</name>
</gene>
<feature type="non-terminal residue" evidence="3">
    <location>
        <position position="446"/>
    </location>
</feature>
<feature type="domain" description="F-box" evidence="2">
    <location>
        <begin position="21"/>
        <end position="71"/>
    </location>
</feature>
<evidence type="ECO:0000259" key="2">
    <source>
        <dbReference type="PROSITE" id="PS50181"/>
    </source>
</evidence>
<sequence>MDALSSQIRHLRTSDPEPVSAAPMNMLPVELLIDIFIYCAHSAAITPLTLGQVCRRWKAITENDARMFQLIVLDDSKLSLAASNKASHTFLQRSKELEFDVDVQLSSRDSLLPILSPFLSSLHRWRSFTLHGIRHEHIHFHRFWHSDAGKPKLEQLEINVLDPADIDDMTEQMQTQTDADDSFAGAHAGTFRPYTISLTSNLLCMDVMLTKLPSPAVLVPLHFVSLFITEGSLSLNIPPSDLLHFLTACPMLEYLSFNGTMIEPTFTEEELLVPPPVARLPHLRSLVLHSTLCTRIILSHLDTPALKELYLEHLNVDFAFPVHNPYLPRRPRPTEPTSIPASPPDSMPPPAPLDMPNAIVTHPELLPPPVTHTFPSMFLPSSPSQRTYELEEGDSDDEWPDFSQSPYSDHATGMGVRSLLRRSNPPLRVLEMDYADMRTKDFRWLF</sequence>
<dbReference type="SUPFAM" id="SSF52047">
    <property type="entry name" value="RNI-like"/>
    <property type="match status" value="1"/>
</dbReference>
<feature type="region of interest" description="Disordered" evidence="1">
    <location>
        <begin position="329"/>
        <end position="352"/>
    </location>
</feature>
<dbReference type="InterPro" id="IPR001810">
    <property type="entry name" value="F-box_dom"/>
</dbReference>
<feature type="compositionally biased region" description="Acidic residues" evidence="1">
    <location>
        <begin position="390"/>
        <end position="400"/>
    </location>
</feature>
<feature type="region of interest" description="Disordered" evidence="1">
    <location>
        <begin position="381"/>
        <end position="410"/>
    </location>
</feature>
<reference evidence="3 4" key="1">
    <citation type="submission" date="2019-02" db="EMBL/GenBank/DDBJ databases">
        <title>Genome sequencing of the rare red list fungi Hericium alpestre (H. flagellum).</title>
        <authorList>
            <person name="Buettner E."/>
            <person name="Kellner H."/>
        </authorList>
    </citation>
    <scope>NUCLEOTIDE SEQUENCE [LARGE SCALE GENOMIC DNA]</scope>
    <source>
        <strain evidence="3 4">DSM 108284</strain>
    </source>
</reference>
<dbReference type="InterPro" id="IPR036047">
    <property type="entry name" value="F-box-like_dom_sf"/>
</dbReference>
<dbReference type="Gene3D" id="1.20.1280.50">
    <property type="match status" value="1"/>
</dbReference>
<name>A0A4Y9ZEI6_9AGAM</name>
<dbReference type="EMBL" id="SFCI01003156">
    <property type="protein sequence ID" value="TFY73216.1"/>
    <property type="molecule type" value="Genomic_DNA"/>
</dbReference>
<dbReference type="Pfam" id="PF12937">
    <property type="entry name" value="F-box-like"/>
    <property type="match status" value="1"/>
</dbReference>
<feature type="compositionally biased region" description="Pro residues" evidence="1">
    <location>
        <begin position="341"/>
        <end position="352"/>
    </location>
</feature>